<comment type="caution">
    <text evidence="1">The sequence shown here is derived from an EMBL/GenBank/DDBJ whole genome shotgun (WGS) entry which is preliminary data.</text>
</comment>
<evidence type="ECO:0000313" key="2">
    <source>
        <dbReference type="Proteomes" id="UP000724584"/>
    </source>
</evidence>
<dbReference type="Proteomes" id="UP000724584">
    <property type="component" value="Unassembled WGS sequence"/>
</dbReference>
<gene>
    <name evidence="1" type="ORF">F5144DRAFT_626164</name>
</gene>
<evidence type="ECO:0000313" key="1">
    <source>
        <dbReference type="EMBL" id="KAH6651224.1"/>
    </source>
</evidence>
<sequence length="499" mass="56264">MFRDNCTVDIGVETEDTDMYQEGGFCPIHLGDSIAGRFEILLKLGHGKSGTVWLVSDSENRHGRYVALKVVAAAYSENYEPTAVLDRLKKHERDHGNPGVFLVEFERLFHTSRNGRHLCQVFPVLGPPLSSLNIHWNRLYPTFGREFGRQVASGVATMHSLGVCHGDLTTTNLAIRFGKSFDHLTEQELLAIFPSPRRRLVNDCFEEKDSPGPQYVVATPDLTLLPVNYFSTGICILDFDQAFLADSAPRHITNTPPSYLAPESIFAQTNSPASDVWALGCVLFMLKYPVELFSHEFGRHPQSAVHDMHFILGPLPEEWMSIPFFDGWPIHELDLEPGDEPKPLGIPPRIHTASLEECVERIREARYPTSNIKPRTGRDFFCLVIPGIDLGDQERINQWETENTPRIEKEDAGLFADLLRKIFNYDHTKRITASQILEHSWMQEAGQERGDPGDVVLDPHDMDLIIHANRDVTQEWWSSSPTSSGGKSSSSMEQTDSEN</sequence>
<name>A0ACB7PQR3_9PEZI</name>
<keyword evidence="2" id="KW-1185">Reference proteome</keyword>
<organism evidence="1 2">
    <name type="scientific">Chaetomium tenue</name>
    <dbReference type="NCBI Taxonomy" id="1854479"/>
    <lineage>
        <taxon>Eukaryota</taxon>
        <taxon>Fungi</taxon>
        <taxon>Dikarya</taxon>
        <taxon>Ascomycota</taxon>
        <taxon>Pezizomycotina</taxon>
        <taxon>Sordariomycetes</taxon>
        <taxon>Sordariomycetidae</taxon>
        <taxon>Sordariales</taxon>
        <taxon>Chaetomiaceae</taxon>
        <taxon>Chaetomium</taxon>
    </lineage>
</organism>
<reference evidence="1 2" key="1">
    <citation type="journal article" date="2021" name="Nat. Commun.">
        <title>Genetic determinants of endophytism in the Arabidopsis root mycobiome.</title>
        <authorList>
            <person name="Mesny F."/>
            <person name="Miyauchi S."/>
            <person name="Thiergart T."/>
            <person name="Pickel B."/>
            <person name="Atanasova L."/>
            <person name="Karlsson M."/>
            <person name="Huettel B."/>
            <person name="Barry K.W."/>
            <person name="Haridas S."/>
            <person name="Chen C."/>
            <person name="Bauer D."/>
            <person name="Andreopoulos W."/>
            <person name="Pangilinan J."/>
            <person name="LaButti K."/>
            <person name="Riley R."/>
            <person name="Lipzen A."/>
            <person name="Clum A."/>
            <person name="Drula E."/>
            <person name="Henrissat B."/>
            <person name="Kohler A."/>
            <person name="Grigoriev I.V."/>
            <person name="Martin F.M."/>
            <person name="Hacquard S."/>
        </authorList>
    </citation>
    <scope>NUCLEOTIDE SEQUENCE [LARGE SCALE GENOMIC DNA]</scope>
    <source>
        <strain evidence="1 2">MPI-SDFR-AT-0079</strain>
    </source>
</reference>
<protein>
    <submittedName>
        <fullName evidence="1">Kinase-like domain-containing protein</fullName>
    </submittedName>
</protein>
<dbReference type="EMBL" id="JAGIZQ010000001">
    <property type="protein sequence ID" value="KAH6651224.1"/>
    <property type="molecule type" value="Genomic_DNA"/>
</dbReference>
<accession>A0ACB7PQR3</accession>
<proteinExistence type="predicted"/>